<feature type="transmembrane region" description="Helical" evidence="1">
    <location>
        <begin position="230"/>
        <end position="251"/>
    </location>
</feature>
<dbReference type="HOGENOM" id="CLU_1064431_0_0_3"/>
<dbReference type="eggNOG" id="ENOG502ZB80">
    <property type="taxonomic scope" value="Bacteria"/>
</dbReference>
<keyword evidence="1" id="KW-1133">Transmembrane helix</keyword>
<reference evidence="2" key="1">
    <citation type="submission" date="2009-01" db="EMBL/GenBank/DDBJ databases">
        <title>Complete sequence of chromosome Cyanothece sp. PCC 7425.</title>
        <authorList>
            <consortium name="US DOE Joint Genome Institute"/>
            <person name="Lucas S."/>
            <person name="Copeland A."/>
            <person name="Lapidus A."/>
            <person name="Glavina del Rio T."/>
            <person name="Dalin E."/>
            <person name="Tice H."/>
            <person name="Bruce D."/>
            <person name="Goodwin L."/>
            <person name="Pitluck S."/>
            <person name="Sims D."/>
            <person name="Meineke L."/>
            <person name="Brettin T."/>
            <person name="Detter J.C."/>
            <person name="Han C."/>
            <person name="Larimer F."/>
            <person name="Land M."/>
            <person name="Hauser L."/>
            <person name="Kyrpides N."/>
            <person name="Ovchinnikova G."/>
            <person name="Liberton M."/>
            <person name="Stoeckel J."/>
            <person name="Banerjee A."/>
            <person name="Singh A."/>
            <person name="Page L."/>
            <person name="Sato H."/>
            <person name="Zhao L."/>
            <person name="Sherman L."/>
            <person name="Pakrasi H."/>
            <person name="Richardson P."/>
        </authorList>
    </citation>
    <scope>NUCLEOTIDE SEQUENCE</scope>
    <source>
        <strain evidence="2">PCC 7425</strain>
    </source>
</reference>
<feature type="transmembrane region" description="Helical" evidence="1">
    <location>
        <begin position="146"/>
        <end position="169"/>
    </location>
</feature>
<feature type="transmembrane region" description="Helical" evidence="1">
    <location>
        <begin position="95"/>
        <end position="114"/>
    </location>
</feature>
<dbReference type="KEGG" id="cyn:Cyan7425_5236"/>
<keyword evidence="1" id="KW-0472">Membrane</keyword>
<sequence length="261" mass="27924">MRDPLIPEGEERQVQTIGGAAIDGAPVAYIVVLAAVVTALSFIPFSIVLASGGSMPLSQSIYPLLGWVLGPIAGALASGIGSLIGVFLAPYTAGVPGVTIWGAVVASFTAGSMVLGTKRKFWYLILTALFVVELLLYAQHALRNGVAVRTIILGSFVNWSGLLLFVFPTRTLAARWIQNQNLGLVAAGLFLGTWMVWGVTHLSQTVITYFMFNWPEKVWILLIPTIPFENLIRCVAAAIIGTGVISGLRAINLVKPKQSLY</sequence>
<accession>B8HQD1</accession>
<dbReference type="AlphaFoldDB" id="B8HQD1"/>
<feature type="transmembrane region" description="Helical" evidence="1">
    <location>
        <begin position="181"/>
        <end position="210"/>
    </location>
</feature>
<feature type="transmembrane region" description="Helical" evidence="1">
    <location>
        <begin position="64"/>
        <end position="89"/>
    </location>
</feature>
<evidence type="ECO:0008006" key="3">
    <source>
        <dbReference type="Google" id="ProtNLM"/>
    </source>
</evidence>
<dbReference type="OrthoDB" id="507620at2"/>
<name>B8HQD1_CYAP4</name>
<protein>
    <recommendedName>
        <fullName evidence="3">ECF transporter S component</fullName>
    </recommendedName>
</protein>
<gene>
    <name evidence="2" type="ordered locus">Cyan7425_5236</name>
</gene>
<dbReference type="Gene3D" id="1.10.1760.20">
    <property type="match status" value="1"/>
</dbReference>
<dbReference type="EMBL" id="CP001344">
    <property type="protein sequence ID" value="ACL47528.1"/>
    <property type="molecule type" value="Genomic_DNA"/>
</dbReference>
<dbReference type="STRING" id="395961.Cyan7425_5236"/>
<proteinExistence type="predicted"/>
<feature type="transmembrane region" description="Helical" evidence="1">
    <location>
        <begin position="121"/>
        <end position="140"/>
    </location>
</feature>
<evidence type="ECO:0000313" key="2">
    <source>
        <dbReference type="EMBL" id="ACL47528.1"/>
    </source>
</evidence>
<feature type="transmembrane region" description="Helical" evidence="1">
    <location>
        <begin position="27"/>
        <end position="52"/>
    </location>
</feature>
<evidence type="ECO:0000256" key="1">
    <source>
        <dbReference type="SAM" id="Phobius"/>
    </source>
</evidence>
<organism evidence="2">
    <name type="scientific">Cyanothece sp. (strain PCC 7425 / ATCC 29141)</name>
    <dbReference type="NCBI Taxonomy" id="395961"/>
    <lineage>
        <taxon>Bacteria</taxon>
        <taxon>Bacillati</taxon>
        <taxon>Cyanobacteriota</taxon>
        <taxon>Cyanophyceae</taxon>
        <taxon>Gomontiellales</taxon>
        <taxon>Cyanothecaceae</taxon>
        <taxon>Cyanothece</taxon>
    </lineage>
</organism>
<keyword evidence="1" id="KW-0812">Transmembrane</keyword>